<dbReference type="EMBL" id="BSNI01000002">
    <property type="protein sequence ID" value="GLQ17377.1"/>
    <property type="molecule type" value="Genomic_DNA"/>
</dbReference>
<reference evidence="1" key="2">
    <citation type="submission" date="2023-01" db="EMBL/GenBank/DDBJ databases">
        <title>Draft genome sequence of Maritalea porphyrae strain NBRC 107169.</title>
        <authorList>
            <person name="Sun Q."/>
            <person name="Mori K."/>
        </authorList>
    </citation>
    <scope>NUCLEOTIDE SEQUENCE</scope>
    <source>
        <strain evidence="1">NBRC 107169</strain>
    </source>
</reference>
<sequence length="167" mass="18366">MGKKNYLIEGVSCTGKTSVCSALEARGYHALNGDRVLAYCGDPTTGAPLDHVGHDTHIWDVNKVKELAEDPQHCATFFCGGSRNFNKFIHLFDKVFVLEIDLATLNKRLSERPTDDWGGHESERELIRQLHANGGDVPASGTRIDATAPIQQVVDQILAHCGLSRRL</sequence>
<proteinExistence type="predicted"/>
<keyword evidence="1" id="KW-0808">Transferase</keyword>
<reference evidence="1" key="1">
    <citation type="journal article" date="2014" name="Int. J. Syst. Evol. Microbiol.">
        <title>Complete genome of a new Firmicutes species belonging to the dominant human colonic microbiota ('Ruminococcus bicirculans') reveals two chromosomes and a selective capacity to utilize plant glucans.</title>
        <authorList>
            <consortium name="NISC Comparative Sequencing Program"/>
            <person name="Wegmann U."/>
            <person name="Louis P."/>
            <person name="Goesmann A."/>
            <person name="Henrissat B."/>
            <person name="Duncan S.H."/>
            <person name="Flint H.J."/>
        </authorList>
    </citation>
    <scope>NUCLEOTIDE SEQUENCE</scope>
    <source>
        <strain evidence="1">NBRC 107169</strain>
    </source>
</reference>
<keyword evidence="1" id="KW-0418">Kinase</keyword>
<dbReference type="Gene3D" id="3.40.50.300">
    <property type="entry name" value="P-loop containing nucleotide triphosphate hydrolases"/>
    <property type="match status" value="1"/>
</dbReference>
<comment type="caution">
    <text evidence="1">The sequence shown here is derived from an EMBL/GenBank/DDBJ whole genome shotgun (WGS) entry which is preliminary data.</text>
</comment>
<dbReference type="RefSeq" id="WP_284363492.1">
    <property type="nucleotide sequence ID" value="NZ_BSNI01000002.1"/>
</dbReference>
<dbReference type="SUPFAM" id="SSF52540">
    <property type="entry name" value="P-loop containing nucleoside triphosphate hydrolases"/>
    <property type="match status" value="1"/>
</dbReference>
<evidence type="ECO:0000313" key="1">
    <source>
        <dbReference type="EMBL" id="GLQ17377.1"/>
    </source>
</evidence>
<gene>
    <name evidence="1" type="ORF">GCM10007879_16260</name>
</gene>
<name>A0ABQ5UTT7_9HYPH</name>
<dbReference type="GO" id="GO:0016301">
    <property type="term" value="F:kinase activity"/>
    <property type="evidence" value="ECO:0007669"/>
    <property type="project" value="UniProtKB-KW"/>
</dbReference>
<accession>A0ABQ5UTT7</accession>
<dbReference type="InterPro" id="IPR027417">
    <property type="entry name" value="P-loop_NTPase"/>
</dbReference>
<organism evidence="1 2">
    <name type="scientific">Maritalea porphyrae</name>
    <dbReference type="NCBI Taxonomy" id="880732"/>
    <lineage>
        <taxon>Bacteria</taxon>
        <taxon>Pseudomonadati</taxon>
        <taxon>Pseudomonadota</taxon>
        <taxon>Alphaproteobacteria</taxon>
        <taxon>Hyphomicrobiales</taxon>
        <taxon>Devosiaceae</taxon>
        <taxon>Maritalea</taxon>
    </lineage>
</organism>
<protein>
    <submittedName>
        <fullName evidence="1">Nucleoside kinase</fullName>
    </submittedName>
</protein>
<dbReference type="Proteomes" id="UP001161405">
    <property type="component" value="Unassembled WGS sequence"/>
</dbReference>
<evidence type="ECO:0000313" key="2">
    <source>
        <dbReference type="Proteomes" id="UP001161405"/>
    </source>
</evidence>
<keyword evidence="2" id="KW-1185">Reference proteome</keyword>